<comment type="caution">
    <text evidence="2">The sequence shown here is derived from an EMBL/GenBank/DDBJ whole genome shotgun (WGS) entry which is preliminary data.</text>
</comment>
<dbReference type="OrthoDB" id="2015857at2759"/>
<dbReference type="Proteomes" id="UP000232323">
    <property type="component" value="Unassembled WGS sequence"/>
</dbReference>
<reference evidence="2 3" key="1">
    <citation type="submission" date="2017-08" db="EMBL/GenBank/DDBJ databases">
        <title>Acidophilic green algal genome provides insights into adaptation to an acidic environment.</title>
        <authorList>
            <person name="Hirooka S."/>
            <person name="Hirose Y."/>
            <person name="Kanesaki Y."/>
            <person name="Higuchi S."/>
            <person name="Fujiwara T."/>
            <person name="Onuma R."/>
            <person name="Era A."/>
            <person name="Ohbayashi R."/>
            <person name="Uzuka A."/>
            <person name="Nozaki H."/>
            <person name="Yoshikawa H."/>
            <person name="Miyagishima S.Y."/>
        </authorList>
    </citation>
    <scope>NUCLEOTIDE SEQUENCE [LARGE SCALE GENOMIC DNA]</scope>
    <source>
        <strain evidence="2 3">NIES-2499</strain>
    </source>
</reference>
<name>A0A250X6Q2_9CHLO</name>
<evidence type="ECO:0000256" key="1">
    <source>
        <dbReference type="SAM" id="Phobius"/>
    </source>
</evidence>
<evidence type="ECO:0000313" key="3">
    <source>
        <dbReference type="Proteomes" id="UP000232323"/>
    </source>
</evidence>
<sequence length="185" mass="19020">MIDLHKSVGCKLVSMVISHYHKTCKFCTYMEMLSSIRSVRCVGNSRTSSVLVFARGPIVTKKGVAFKKVPEPAEPEPSSDEIGVAGTAALALGLPSIPVLIWSEYTLATTGAGLPPGPSGLLGAAEGISYLAMVLIVAYSLYTKVSTGKGLPAGPSGLLGAVEGFSYLLLVAAVGAFGVSSGLRS</sequence>
<dbReference type="PANTHER" id="PTHR37231">
    <property type="entry name" value="EXPRESSED PROTEIN"/>
    <property type="match status" value="1"/>
</dbReference>
<protein>
    <submittedName>
        <fullName evidence="2">Uncharacterized protein</fullName>
    </submittedName>
</protein>
<keyword evidence="1" id="KW-0812">Transmembrane</keyword>
<keyword evidence="1" id="KW-1133">Transmembrane helix</keyword>
<dbReference type="PANTHER" id="PTHR37231:SF2">
    <property type="entry name" value="EXPRESSED PROTEIN"/>
    <property type="match status" value="1"/>
</dbReference>
<evidence type="ECO:0000313" key="2">
    <source>
        <dbReference type="EMBL" id="GAX78747.1"/>
    </source>
</evidence>
<gene>
    <name evidence="2" type="ORF">CEUSTIGMA_g6184.t1</name>
</gene>
<accession>A0A250X6Q2</accession>
<proteinExistence type="predicted"/>
<feature type="transmembrane region" description="Helical" evidence="1">
    <location>
        <begin position="121"/>
        <end position="142"/>
    </location>
</feature>
<keyword evidence="3" id="KW-1185">Reference proteome</keyword>
<dbReference type="AlphaFoldDB" id="A0A250X6Q2"/>
<feature type="transmembrane region" description="Helical" evidence="1">
    <location>
        <begin position="165"/>
        <end position="183"/>
    </location>
</feature>
<dbReference type="EMBL" id="BEGY01000035">
    <property type="protein sequence ID" value="GAX78747.1"/>
    <property type="molecule type" value="Genomic_DNA"/>
</dbReference>
<organism evidence="2 3">
    <name type="scientific">Chlamydomonas eustigma</name>
    <dbReference type="NCBI Taxonomy" id="1157962"/>
    <lineage>
        <taxon>Eukaryota</taxon>
        <taxon>Viridiplantae</taxon>
        <taxon>Chlorophyta</taxon>
        <taxon>core chlorophytes</taxon>
        <taxon>Chlorophyceae</taxon>
        <taxon>CS clade</taxon>
        <taxon>Chlamydomonadales</taxon>
        <taxon>Chlamydomonadaceae</taxon>
        <taxon>Chlamydomonas</taxon>
    </lineage>
</organism>
<keyword evidence="1" id="KW-0472">Membrane</keyword>